<proteinExistence type="predicted"/>
<reference evidence="1 2" key="1">
    <citation type="journal article" date="2022" name="Hortic Res">
        <title>A haplotype resolved chromosomal level avocado genome allows analysis of novel avocado genes.</title>
        <authorList>
            <person name="Nath O."/>
            <person name="Fletcher S.J."/>
            <person name="Hayward A."/>
            <person name="Shaw L.M."/>
            <person name="Masouleh A.K."/>
            <person name="Furtado A."/>
            <person name="Henry R.J."/>
            <person name="Mitter N."/>
        </authorList>
    </citation>
    <scope>NUCLEOTIDE SEQUENCE [LARGE SCALE GENOMIC DNA]</scope>
    <source>
        <strain evidence="2">cv. Hass</strain>
    </source>
</reference>
<gene>
    <name evidence="1" type="ORF">MRB53_021204</name>
</gene>
<evidence type="ECO:0000313" key="1">
    <source>
        <dbReference type="EMBL" id="KAJ8627897.1"/>
    </source>
</evidence>
<dbReference type="EMBL" id="CM056814">
    <property type="protein sequence ID" value="KAJ8627897.1"/>
    <property type="molecule type" value="Genomic_DNA"/>
</dbReference>
<sequence>MSILRSIPFLLLSIPLFLNPILGVDPLYHICPTSNNFNANGPYDNNLEQLMASLSTQVPHTGFGLGSFGRSPDRANGLALCRGDVSSADCKTCINGATSEIRRLCPYSEHAIIWYDHCLLSYSDVKFFGQIDTSNKVYLLNVKSVDDPKTFNHQVGELLTGLSWEASHSPLMFAKGEALALDPSGEAPIEQTGWLCVGGVGATYADYKTCINGATSEICRLCPYSEQAIIWYDHCLLSYSDVKIFGQIDTSNKVYLLNVKSVDDPKTFNQQVGELLSGLSWEASHSPLMFAKGEVELGDSKKLYGLTQCTRDLSSIDCKKCLESATWRVL</sequence>
<evidence type="ECO:0000313" key="2">
    <source>
        <dbReference type="Proteomes" id="UP001234297"/>
    </source>
</evidence>
<protein>
    <submittedName>
        <fullName evidence="1">Uncharacterized protein</fullName>
    </submittedName>
</protein>
<name>A0ACC2L323_PERAE</name>
<dbReference type="Proteomes" id="UP001234297">
    <property type="component" value="Chromosome 6"/>
</dbReference>
<accession>A0ACC2L323</accession>
<organism evidence="1 2">
    <name type="scientific">Persea americana</name>
    <name type="common">Avocado</name>
    <dbReference type="NCBI Taxonomy" id="3435"/>
    <lineage>
        <taxon>Eukaryota</taxon>
        <taxon>Viridiplantae</taxon>
        <taxon>Streptophyta</taxon>
        <taxon>Embryophyta</taxon>
        <taxon>Tracheophyta</taxon>
        <taxon>Spermatophyta</taxon>
        <taxon>Magnoliopsida</taxon>
        <taxon>Magnoliidae</taxon>
        <taxon>Laurales</taxon>
        <taxon>Lauraceae</taxon>
        <taxon>Persea</taxon>
    </lineage>
</organism>
<comment type="caution">
    <text evidence="1">The sequence shown here is derived from an EMBL/GenBank/DDBJ whole genome shotgun (WGS) entry which is preliminary data.</text>
</comment>
<keyword evidence="2" id="KW-1185">Reference proteome</keyword>